<feature type="domain" description="AB hydrolase-1" evidence="2">
    <location>
        <begin position="24"/>
        <end position="249"/>
    </location>
</feature>
<dbReference type="EMBL" id="BARS01020130">
    <property type="protein sequence ID" value="GAG03714.1"/>
    <property type="molecule type" value="Genomic_DNA"/>
</dbReference>
<dbReference type="GO" id="GO:0016787">
    <property type="term" value="F:hydrolase activity"/>
    <property type="evidence" value="ECO:0007669"/>
    <property type="project" value="UniProtKB-KW"/>
</dbReference>
<organism evidence="3">
    <name type="scientific">marine sediment metagenome</name>
    <dbReference type="NCBI Taxonomy" id="412755"/>
    <lineage>
        <taxon>unclassified sequences</taxon>
        <taxon>metagenomes</taxon>
        <taxon>ecological metagenomes</taxon>
    </lineage>
</organism>
<protein>
    <recommendedName>
        <fullName evidence="2">AB hydrolase-1 domain-containing protein</fullName>
    </recommendedName>
</protein>
<accession>X0UD56</accession>
<keyword evidence="1" id="KW-0378">Hydrolase</keyword>
<dbReference type="PRINTS" id="PR00111">
    <property type="entry name" value="ABHYDROLASE"/>
</dbReference>
<reference evidence="3" key="1">
    <citation type="journal article" date="2014" name="Front. Microbiol.">
        <title>High frequency of phylogenetically diverse reductive dehalogenase-homologous genes in deep subseafloor sedimentary metagenomes.</title>
        <authorList>
            <person name="Kawai M."/>
            <person name="Futagami T."/>
            <person name="Toyoda A."/>
            <person name="Takaki Y."/>
            <person name="Nishi S."/>
            <person name="Hori S."/>
            <person name="Arai W."/>
            <person name="Tsubouchi T."/>
            <person name="Morono Y."/>
            <person name="Uchiyama I."/>
            <person name="Ito T."/>
            <person name="Fujiyama A."/>
            <person name="Inagaki F."/>
            <person name="Takami H."/>
        </authorList>
    </citation>
    <scope>NUCLEOTIDE SEQUENCE</scope>
    <source>
        <strain evidence="3">Expedition CK06-06</strain>
    </source>
</reference>
<evidence type="ECO:0000256" key="1">
    <source>
        <dbReference type="ARBA" id="ARBA00022801"/>
    </source>
</evidence>
<dbReference type="InterPro" id="IPR000639">
    <property type="entry name" value="Epox_hydrolase-like"/>
</dbReference>
<name>X0UD56_9ZZZZ</name>
<gene>
    <name evidence="3" type="ORF">S01H1_32508</name>
</gene>
<evidence type="ECO:0000313" key="3">
    <source>
        <dbReference type="EMBL" id="GAG03714.1"/>
    </source>
</evidence>
<evidence type="ECO:0000259" key="2">
    <source>
        <dbReference type="Pfam" id="PF00561"/>
    </source>
</evidence>
<dbReference type="SUPFAM" id="SSF53474">
    <property type="entry name" value="alpha/beta-Hydrolases"/>
    <property type="match status" value="1"/>
</dbReference>
<sequence>MLRHEYADVNGIRLHYVTAGEGKLIMFAHGFPEFWYEWKNQLAEFERDYQAVAPDMRGYNLSSKPTDVDQYQVNYLVEDLRALAEHLGHKKFTLVGHDWGGAVAWAFAIYHPDCLEKLIIINGPHPGVFERELRENPAQQRASQYMLVFRSPKAEQILSADNYAALVDAVLGEGLKQGYFTEEDRKAHIEAWSQPGALTGGLNYYRAARVGPPTSEAAHWRAGDSTASGLSSLTVKVPTLVIWGEKDEALLTGNLEGLDR</sequence>
<dbReference type="AlphaFoldDB" id="X0UD56"/>
<dbReference type="Pfam" id="PF00561">
    <property type="entry name" value="Abhydrolase_1"/>
    <property type="match status" value="1"/>
</dbReference>
<dbReference type="InterPro" id="IPR000073">
    <property type="entry name" value="AB_hydrolase_1"/>
</dbReference>
<proteinExistence type="predicted"/>
<dbReference type="InterPro" id="IPR029058">
    <property type="entry name" value="AB_hydrolase_fold"/>
</dbReference>
<feature type="non-terminal residue" evidence="3">
    <location>
        <position position="260"/>
    </location>
</feature>
<dbReference type="PRINTS" id="PR00412">
    <property type="entry name" value="EPOXHYDRLASE"/>
</dbReference>
<dbReference type="PANTHER" id="PTHR43329">
    <property type="entry name" value="EPOXIDE HYDROLASE"/>
    <property type="match status" value="1"/>
</dbReference>
<dbReference type="Gene3D" id="3.40.50.1820">
    <property type="entry name" value="alpha/beta hydrolase"/>
    <property type="match status" value="1"/>
</dbReference>
<comment type="caution">
    <text evidence="3">The sequence shown here is derived from an EMBL/GenBank/DDBJ whole genome shotgun (WGS) entry which is preliminary data.</text>
</comment>